<dbReference type="EMBL" id="QPJT01000004">
    <property type="protein sequence ID" value="RCX18807.1"/>
    <property type="molecule type" value="Genomic_DNA"/>
</dbReference>
<evidence type="ECO:0000259" key="6">
    <source>
        <dbReference type="Pfam" id="PF00849"/>
    </source>
</evidence>
<protein>
    <recommendedName>
        <fullName evidence="5">Pseudouridine synthase</fullName>
        <ecNumber evidence="5">5.4.99.-</ecNumber>
    </recommendedName>
</protein>
<comment type="similarity">
    <text evidence="2 5">Belongs to the pseudouridine synthase RluA family.</text>
</comment>
<comment type="function">
    <text evidence="5">Responsible for synthesis of pseudouridine from uracil.</text>
</comment>
<reference evidence="7 8" key="1">
    <citation type="submission" date="2018-07" db="EMBL/GenBank/DDBJ databases">
        <title>Genomic Encyclopedia of Type Strains, Phase IV (KMG-IV): sequencing the most valuable type-strain genomes for metagenomic binning, comparative biology and taxonomic classification.</title>
        <authorList>
            <person name="Goeker M."/>
        </authorList>
    </citation>
    <scope>NUCLEOTIDE SEQUENCE [LARGE SCALE GENOMIC DNA]</scope>
    <source>
        <strain evidence="7 8">DSM 27016</strain>
    </source>
</reference>
<name>A0A369BEA3_9FIRM</name>
<dbReference type="RefSeq" id="WP_114296656.1">
    <property type="nucleotide sequence ID" value="NZ_QPJT01000004.1"/>
</dbReference>
<proteinExistence type="inferred from homology"/>
<dbReference type="InterPro" id="IPR006145">
    <property type="entry name" value="PsdUridine_synth_RsuA/RluA"/>
</dbReference>
<gene>
    <name evidence="7" type="ORF">DFR58_10476</name>
</gene>
<dbReference type="GO" id="GO:0140098">
    <property type="term" value="F:catalytic activity, acting on RNA"/>
    <property type="evidence" value="ECO:0007669"/>
    <property type="project" value="UniProtKB-ARBA"/>
</dbReference>
<dbReference type="OrthoDB" id="9807829at2"/>
<dbReference type="AlphaFoldDB" id="A0A369BEA3"/>
<dbReference type="InterPro" id="IPR020103">
    <property type="entry name" value="PsdUridine_synth_cat_dom_sf"/>
</dbReference>
<accession>A0A369BEA3</accession>
<dbReference type="Proteomes" id="UP000253034">
    <property type="component" value="Unassembled WGS sequence"/>
</dbReference>
<dbReference type="GO" id="GO:0006396">
    <property type="term" value="P:RNA processing"/>
    <property type="evidence" value="ECO:0007669"/>
    <property type="project" value="UniProtKB-ARBA"/>
</dbReference>
<dbReference type="GO" id="GO:0009982">
    <property type="term" value="F:pseudouridine synthase activity"/>
    <property type="evidence" value="ECO:0007669"/>
    <property type="project" value="InterPro"/>
</dbReference>
<evidence type="ECO:0000256" key="5">
    <source>
        <dbReference type="RuleBase" id="RU362028"/>
    </source>
</evidence>
<dbReference type="InterPro" id="IPR050188">
    <property type="entry name" value="RluA_PseudoU_synthase"/>
</dbReference>
<evidence type="ECO:0000313" key="7">
    <source>
        <dbReference type="EMBL" id="RCX18807.1"/>
    </source>
</evidence>
<evidence type="ECO:0000256" key="2">
    <source>
        <dbReference type="ARBA" id="ARBA00010876"/>
    </source>
</evidence>
<evidence type="ECO:0000256" key="4">
    <source>
        <dbReference type="PIRSR" id="PIRSR606225-1"/>
    </source>
</evidence>
<evidence type="ECO:0000256" key="3">
    <source>
        <dbReference type="ARBA" id="ARBA00023235"/>
    </source>
</evidence>
<dbReference type="PANTHER" id="PTHR21600">
    <property type="entry name" value="MITOCHONDRIAL RNA PSEUDOURIDINE SYNTHASE"/>
    <property type="match status" value="1"/>
</dbReference>
<keyword evidence="8" id="KW-1185">Reference proteome</keyword>
<dbReference type="GO" id="GO:0001522">
    <property type="term" value="P:pseudouridine synthesis"/>
    <property type="evidence" value="ECO:0007669"/>
    <property type="project" value="InterPro"/>
</dbReference>
<feature type="domain" description="Pseudouridine synthase RsuA/RluA-like" evidence="6">
    <location>
        <begin position="91"/>
        <end position="252"/>
    </location>
</feature>
<comment type="caution">
    <text evidence="7">The sequence shown here is derived from an EMBL/GenBank/DDBJ whole genome shotgun (WGS) entry which is preliminary data.</text>
</comment>
<dbReference type="Gene3D" id="3.30.2350.10">
    <property type="entry name" value="Pseudouridine synthase"/>
    <property type="match status" value="1"/>
</dbReference>
<organism evidence="7 8">
    <name type="scientific">Anaerobacterium chartisolvens</name>
    <dbReference type="NCBI Taxonomy" id="1297424"/>
    <lineage>
        <taxon>Bacteria</taxon>
        <taxon>Bacillati</taxon>
        <taxon>Bacillota</taxon>
        <taxon>Clostridia</taxon>
        <taxon>Eubacteriales</taxon>
        <taxon>Oscillospiraceae</taxon>
        <taxon>Anaerobacterium</taxon>
    </lineage>
</organism>
<dbReference type="NCBIfam" id="TIGR00005">
    <property type="entry name" value="rluA_subfam"/>
    <property type="match status" value="1"/>
</dbReference>
<dbReference type="Pfam" id="PF00849">
    <property type="entry name" value="PseudoU_synth_2"/>
    <property type="match status" value="1"/>
</dbReference>
<dbReference type="EC" id="5.4.99.-" evidence="5"/>
<dbReference type="SUPFAM" id="SSF55120">
    <property type="entry name" value="Pseudouridine synthase"/>
    <property type="match status" value="1"/>
</dbReference>
<keyword evidence="3 5" id="KW-0413">Isomerase</keyword>
<evidence type="ECO:0000256" key="1">
    <source>
        <dbReference type="ARBA" id="ARBA00000073"/>
    </source>
</evidence>
<dbReference type="CDD" id="cd02869">
    <property type="entry name" value="PseudoU_synth_RluA_like"/>
    <property type="match status" value="1"/>
</dbReference>
<comment type="catalytic activity">
    <reaction evidence="1 5">
        <text>a uridine in RNA = a pseudouridine in RNA</text>
        <dbReference type="Rhea" id="RHEA:48348"/>
        <dbReference type="Rhea" id="RHEA-COMP:12068"/>
        <dbReference type="Rhea" id="RHEA-COMP:12069"/>
        <dbReference type="ChEBI" id="CHEBI:65314"/>
        <dbReference type="ChEBI" id="CHEBI:65315"/>
    </reaction>
</comment>
<feature type="active site" evidence="4">
    <location>
        <position position="145"/>
    </location>
</feature>
<sequence length="314" mass="35598">MRTITVTAAQSNKKIGRIIRESFPEMPSSAMFKAFRKKDVKANGVRVKEDYVAMEGDRLDIYISDEILDGSPVSDAENTKAYFNVSYEDANILVVNKQPGIAVHPDREQADSTLIELVHRYLQEKGELYESASDDFKPSLCHRLDRNTGGLVIIAKNSGSLKILLKKIKDKEIKKYYQCLVWGKMERNYEELTAYLVKDELRSRVFISDSPPKGSQNITTRYRVLSYESNISRLEVELITGRTHQIRAHLAHIGHPVIGDGKYGTNAINRPLGAKHQSLWAYKLVFDFAGDAGCLNYLKGKKIQVVPEFNIKKI</sequence>
<dbReference type="PANTHER" id="PTHR21600:SF83">
    <property type="entry name" value="PSEUDOURIDYLATE SYNTHASE RPUSD4, MITOCHONDRIAL"/>
    <property type="match status" value="1"/>
</dbReference>
<evidence type="ECO:0000313" key="8">
    <source>
        <dbReference type="Proteomes" id="UP000253034"/>
    </source>
</evidence>
<dbReference type="GO" id="GO:0003723">
    <property type="term" value="F:RNA binding"/>
    <property type="evidence" value="ECO:0007669"/>
    <property type="project" value="InterPro"/>
</dbReference>
<dbReference type="InterPro" id="IPR006225">
    <property type="entry name" value="PsdUridine_synth_RluC/D"/>
</dbReference>